<dbReference type="SUPFAM" id="SSF55781">
    <property type="entry name" value="GAF domain-like"/>
    <property type="match status" value="1"/>
</dbReference>
<dbReference type="Gene3D" id="3.30.450.40">
    <property type="match status" value="1"/>
</dbReference>
<dbReference type="Gene3D" id="1.10.10.10">
    <property type="entry name" value="Winged helix-like DNA-binding domain superfamily/Winged helix DNA-binding domain"/>
    <property type="match status" value="1"/>
</dbReference>
<evidence type="ECO:0000313" key="7">
    <source>
        <dbReference type="Proteomes" id="UP001336020"/>
    </source>
</evidence>
<organism evidence="6 7">
    <name type="scientific">Rhodococcus artemisiae</name>
    <dbReference type="NCBI Taxonomy" id="714159"/>
    <lineage>
        <taxon>Bacteria</taxon>
        <taxon>Bacillati</taxon>
        <taxon>Actinomycetota</taxon>
        <taxon>Actinomycetes</taxon>
        <taxon>Mycobacteriales</taxon>
        <taxon>Nocardiaceae</taxon>
        <taxon>Rhodococcus</taxon>
    </lineage>
</organism>
<dbReference type="InterPro" id="IPR005471">
    <property type="entry name" value="Tscrpt_reg_IclR_N"/>
</dbReference>
<dbReference type="PANTHER" id="PTHR30136:SF24">
    <property type="entry name" value="HTH-TYPE TRANSCRIPTIONAL REPRESSOR ALLR"/>
    <property type="match status" value="1"/>
</dbReference>
<dbReference type="InterPro" id="IPR036390">
    <property type="entry name" value="WH_DNA-bd_sf"/>
</dbReference>
<dbReference type="SUPFAM" id="SSF46785">
    <property type="entry name" value="Winged helix' DNA-binding domain"/>
    <property type="match status" value="1"/>
</dbReference>
<keyword evidence="2" id="KW-0238">DNA-binding</keyword>
<gene>
    <name evidence="6" type="ORF">Q7514_22820</name>
</gene>
<keyword evidence="3" id="KW-0804">Transcription</keyword>
<keyword evidence="1" id="KW-0805">Transcription regulation</keyword>
<dbReference type="RefSeq" id="WP_330135546.1">
    <property type="nucleotide sequence ID" value="NZ_JAUTXY010000012.1"/>
</dbReference>
<dbReference type="PANTHER" id="PTHR30136">
    <property type="entry name" value="HELIX-TURN-HELIX TRANSCRIPTIONAL REGULATOR, ICLR FAMILY"/>
    <property type="match status" value="1"/>
</dbReference>
<feature type="domain" description="IclR-ED" evidence="5">
    <location>
        <begin position="70"/>
        <end position="244"/>
    </location>
</feature>
<dbReference type="PROSITE" id="PS51077">
    <property type="entry name" value="HTH_ICLR"/>
    <property type="match status" value="1"/>
</dbReference>
<feature type="domain" description="HTH iclR-type" evidence="4">
    <location>
        <begin position="8"/>
        <end position="69"/>
    </location>
</feature>
<comment type="caution">
    <text evidence="6">The sequence shown here is derived from an EMBL/GenBank/DDBJ whole genome shotgun (WGS) entry which is preliminary data.</text>
</comment>
<evidence type="ECO:0000259" key="4">
    <source>
        <dbReference type="PROSITE" id="PS51077"/>
    </source>
</evidence>
<evidence type="ECO:0000259" key="5">
    <source>
        <dbReference type="PROSITE" id="PS51078"/>
    </source>
</evidence>
<evidence type="ECO:0000256" key="1">
    <source>
        <dbReference type="ARBA" id="ARBA00023015"/>
    </source>
</evidence>
<accession>A0ABU7LGH3</accession>
<dbReference type="Pfam" id="PF09339">
    <property type="entry name" value="HTH_IclR"/>
    <property type="match status" value="1"/>
</dbReference>
<dbReference type="InterPro" id="IPR014757">
    <property type="entry name" value="Tscrpt_reg_IclR_C"/>
</dbReference>
<evidence type="ECO:0000313" key="6">
    <source>
        <dbReference type="EMBL" id="MEE2060359.1"/>
    </source>
</evidence>
<evidence type="ECO:0000256" key="3">
    <source>
        <dbReference type="ARBA" id="ARBA00023163"/>
    </source>
</evidence>
<dbReference type="SMART" id="SM00346">
    <property type="entry name" value="HTH_ICLR"/>
    <property type="match status" value="1"/>
</dbReference>
<dbReference type="PROSITE" id="PS51078">
    <property type="entry name" value="ICLR_ED"/>
    <property type="match status" value="1"/>
</dbReference>
<name>A0ABU7LGH3_9NOCA</name>
<protein>
    <submittedName>
        <fullName evidence="6">IclR family transcriptional regulator</fullName>
    </submittedName>
</protein>
<dbReference type="InterPro" id="IPR050707">
    <property type="entry name" value="HTH_MetabolicPath_Reg"/>
</dbReference>
<dbReference type="InterPro" id="IPR029016">
    <property type="entry name" value="GAF-like_dom_sf"/>
</dbReference>
<evidence type="ECO:0000256" key="2">
    <source>
        <dbReference type="ARBA" id="ARBA00023125"/>
    </source>
</evidence>
<reference evidence="6 7" key="1">
    <citation type="submission" date="2023-07" db="EMBL/GenBank/DDBJ databases">
        <authorList>
            <person name="Girao M."/>
            <person name="Carvalho M.F."/>
        </authorList>
    </citation>
    <scope>NUCLEOTIDE SEQUENCE [LARGE SCALE GENOMIC DNA]</scope>
    <source>
        <strain evidence="6 7">YIM65754</strain>
    </source>
</reference>
<dbReference type="EMBL" id="JAUTXY010000012">
    <property type="protein sequence ID" value="MEE2060359.1"/>
    <property type="molecule type" value="Genomic_DNA"/>
</dbReference>
<keyword evidence="7" id="KW-1185">Reference proteome</keyword>
<dbReference type="InterPro" id="IPR036388">
    <property type="entry name" value="WH-like_DNA-bd_sf"/>
</dbReference>
<dbReference type="Proteomes" id="UP001336020">
    <property type="component" value="Unassembled WGS sequence"/>
</dbReference>
<sequence>MANSPTGDSVLDRVLRILEAFDASTPTLTVGALARRADLPQATAYRIVDDMTRRGFLDRQPTGEVRPGLRLWELVTRCYPARDLRDAALPFIQDVQSVVHQHTQLAVLQDDEVLVLERLSSPASVINQASVANRLPVHDTSLGMSMLAFSPSHSQARYSREHPDIDDRFDGGLRGALAEIRTRGYAFLDGALDEGTTGIAVPVLDRSKQAVASIGVVVPTGTRRHTIVAVLSAAARGIARATGNGP</sequence>
<dbReference type="Pfam" id="PF01614">
    <property type="entry name" value="IclR_C"/>
    <property type="match status" value="1"/>
</dbReference>
<proteinExistence type="predicted"/>